<sequence>MTQGERVKEIRKRLGLTLERFGEKLGVQKGSISKIEHDERSLTDQMAKAICREYNVSYDFLIYGEGDPFDDLPQTILDELCLQYELDDIDRQIIDLYISLPKELRDKVKAYVLDKLKK</sequence>
<dbReference type="PANTHER" id="PTHR46558:SF13">
    <property type="entry name" value="HTH-TYPE TRANSCRIPTIONAL REGULATOR IMMR"/>
    <property type="match status" value="1"/>
</dbReference>
<dbReference type="InterPro" id="IPR001387">
    <property type="entry name" value="Cro/C1-type_HTH"/>
</dbReference>
<dbReference type="Pfam" id="PF01381">
    <property type="entry name" value="HTH_3"/>
    <property type="match status" value="1"/>
</dbReference>
<name>A0A8S5NTI6_9CAUD</name>
<evidence type="ECO:0000256" key="1">
    <source>
        <dbReference type="ARBA" id="ARBA00023125"/>
    </source>
</evidence>
<dbReference type="Gene3D" id="1.10.260.40">
    <property type="entry name" value="lambda repressor-like DNA-binding domains"/>
    <property type="match status" value="1"/>
</dbReference>
<protein>
    <submittedName>
        <fullName evidence="3">Helix-turn-helix domain protein</fullName>
    </submittedName>
</protein>
<proteinExistence type="predicted"/>
<dbReference type="InterPro" id="IPR010982">
    <property type="entry name" value="Lambda_DNA-bd_dom_sf"/>
</dbReference>
<dbReference type="PROSITE" id="PS50943">
    <property type="entry name" value="HTH_CROC1"/>
    <property type="match status" value="1"/>
</dbReference>
<dbReference type="CDD" id="cd00093">
    <property type="entry name" value="HTH_XRE"/>
    <property type="match status" value="1"/>
</dbReference>
<dbReference type="PANTHER" id="PTHR46558">
    <property type="entry name" value="TRACRIPTIONAL REGULATORY PROTEIN-RELATED-RELATED"/>
    <property type="match status" value="1"/>
</dbReference>
<organism evidence="3">
    <name type="scientific">Siphoviridae sp. ct1TR2</name>
    <dbReference type="NCBI Taxonomy" id="2825309"/>
    <lineage>
        <taxon>Viruses</taxon>
        <taxon>Duplodnaviria</taxon>
        <taxon>Heunggongvirae</taxon>
        <taxon>Uroviricota</taxon>
        <taxon>Caudoviricetes</taxon>
    </lineage>
</organism>
<dbReference type="SUPFAM" id="SSF47413">
    <property type="entry name" value="lambda repressor-like DNA-binding domains"/>
    <property type="match status" value="1"/>
</dbReference>
<feature type="domain" description="HTH cro/C1-type" evidence="2">
    <location>
        <begin position="7"/>
        <end position="61"/>
    </location>
</feature>
<dbReference type="GO" id="GO:0003677">
    <property type="term" value="F:DNA binding"/>
    <property type="evidence" value="ECO:0007669"/>
    <property type="project" value="UniProtKB-KW"/>
</dbReference>
<keyword evidence="1" id="KW-0238">DNA-binding</keyword>
<dbReference type="EMBL" id="BK015245">
    <property type="protein sequence ID" value="DAD97618.1"/>
    <property type="molecule type" value="Genomic_DNA"/>
</dbReference>
<evidence type="ECO:0000313" key="3">
    <source>
        <dbReference type="EMBL" id="DAD97618.1"/>
    </source>
</evidence>
<dbReference type="SMART" id="SM00530">
    <property type="entry name" value="HTH_XRE"/>
    <property type="match status" value="1"/>
</dbReference>
<accession>A0A8S5NTI6</accession>
<reference evidence="3" key="1">
    <citation type="journal article" date="2021" name="Proc. Natl. Acad. Sci. U.S.A.">
        <title>A Catalog of Tens of Thousands of Viruses from Human Metagenomes Reveals Hidden Associations with Chronic Diseases.</title>
        <authorList>
            <person name="Tisza M.J."/>
            <person name="Buck C.B."/>
        </authorList>
    </citation>
    <scope>NUCLEOTIDE SEQUENCE</scope>
    <source>
        <strain evidence="3">Ct1TR2</strain>
    </source>
</reference>
<evidence type="ECO:0000259" key="2">
    <source>
        <dbReference type="PROSITE" id="PS50943"/>
    </source>
</evidence>